<feature type="transmembrane region" description="Helical" evidence="14">
    <location>
        <begin position="397"/>
        <end position="415"/>
    </location>
</feature>
<comment type="catalytic activity">
    <reaction evidence="12">
        <text>L-proline(in) + Na(+)(in) = L-proline(out) + Na(+)(out)</text>
        <dbReference type="Rhea" id="RHEA:28967"/>
        <dbReference type="ChEBI" id="CHEBI:29101"/>
        <dbReference type="ChEBI" id="CHEBI:60039"/>
    </reaction>
</comment>
<evidence type="ECO:0000313" key="16">
    <source>
        <dbReference type="Proteomes" id="UP000027284"/>
    </source>
</evidence>
<evidence type="ECO:0000256" key="6">
    <source>
        <dbReference type="ARBA" id="ARBA00022847"/>
    </source>
</evidence>
<evidence type="ECO:0000256" key="2">
    <source>
        <dbReference type="ARBA" id="ARBA00006434"/>
    </source>
</evidence>
<feature type="transmembrane region" description="Helical" evidence="14">
    <location>
        <begin position="370"/>
        <end position="390"/>
    </location>
</feature>
<dbReference type="AlphaFoldDB" id="A0A062XXR9"/>
<accession>A0A062XXR9</accession>
<comment type="similarity">
    <text evidence="2 13">Belongs to the sodium:solute symporter (SSF) (TC 2.A.21) family.</text>
</comment>
<dbReference type="Gene3D" id="1.20.1730.10">
    <property type="entry name" value="Sodium/glucose cotransporter"/>
    <property type="match status" value="1"/>
</dbReference>
<keyword evidence="11" id="KW-0739">Sodium transport</keyword>
<feature type="transmembrane region" description="Helical" evidence="14">
    <location>
        <begin position="181"/>
        <end position="200"/>
    </location>
</feature>
<evidence type="ECO:0008006" key="17">
    <source>
        <dbReference type="Google" id="ProtNLM"/>
    </source>
</evidence>
<evidence type="ECO:0000256" key="9">
    <source>
        <dbReference type="ARBA" id="ARBA00023065"/>
    </source>
</evidence>
<keyword evidence="8" id="KW-0915">Sodium</keyword>
<dbReference type="Proteomes" id="UP000027284">
    <property type="component" value="Unassembled WGS sequence"/>
</dbReference>
<dbReference type="PANTHER" id="PTHR48086:SF3">
    <property type="entry name" value="SODIUM_PROLINE SYMPORTER"/>
    <property type="match status" value="1"/>
</dbReference>
<protein>
    <recommendedName>
        <fullName evidence="17">Sodium:solute symporter family protein</fullName>
    </recommendedName>
</protein>
<feature type="transmembrane region" description="Helical" evidence="14">
    <location>
        <begin position="302"/>
        <end position="325"/>
    </location>
</feature>
<dbReference type="PROSITE" id="PS50283">
    <property type="entry name" value="NA_SOLUT_SYMP_3"/>
    <property type="match status" value="1"/>
</dbReference>
<evidence type="ECO:0000256" key="7">
    <source>
        <dbReference type="ARBA" id="ARBA00022989"/>
    </source>
</evidence>
<evidence type="ECO:0000313" key="15">
    <source>
        <dbReference type="EMBL" id="KDA54234.1"/>
    </source>
</evidence>
<name>A0A062XXR9_9BACT</name>
<reference evidence="15 16" key="1">
    <citation type="submission" date="2014-04" db="EMBL/GenBank/DDBJ databases">
        <title>The Genome Sequence of Thermoanaerobaculum aquaticum MP-01, The First Cultivated Group 23 Acidobacterium.</title>
        <authorList>
            <person name="Stamps B.W."/>
            <person name="Losey N.A."/>
            <person name="Lawson P.A."/>
            <person name="Stevenson B.S."/>
        </authorList>
    </citation>
    <scope>NUCLEOTIDE SEQUENCE [LARGE SCALE GENOMIC DNA]</scope>
    <source>
        <strain evidence="15 16">MP-01</strain>
    </source>
</reference>
<dbReference type="InterPro" id="IPR001734">
    <property type="entry name" value="Na/solute_symporter"/>
</dbReference>
<feature type="transmembrane region" description="Helical" evidence="14">
    <location>
        <begin position="157"/>
        <end position="174"/>
    </location>
</feature>
<keyword evidence="16" id="KW-1185">Reference proteome</keyword>
<keyword evidence="4" id="KW-1003">Cell membrane</keyword>
<sequence length="468" mass="50357">MTMDLLAWLGGTLLALGMLALGLWAGIAERRHGADSEGFWTAHRSLSGWSLGMSLSASMLSVSWSLVYGVELLYRYGWGGLWLLAIPWLVTLGLFYLLVPRLRAFGAFSQGELFGQVHGRKLQLLTALVLSVVFLAWCGAEIAAAGELLAPMLQAPAPLVMAGLALLVAAYSWAGGFRAVVLTDVAQFLLIAVFLVFLAVRSWQPQGLSPLAPIPAPSLWLVLVTLLVYVTGWLSEADIWLRFTAAKSDTHARLAMAFTAGVSLVLVIGVPALLAAAARTLLPQSQDLVFPRLLAHLLPPQLHILVLGGFAAVALSTISTTANVVAVTWARDWPREKAHSSNLSWARWASALAVFAALVVAWLSRSLSELFYLSAGLLSAGLFWPTLGLFYPSLREAARVAAWVGFFAVLASFLLERSGLFRFAADPGLNELAIGYIPPALAVGVLALAGSWLWMKVKKPQEAPQPRQ</sequence>
<evidence type="ECO:0000256" key="14">
    <source>
        <dbReference type="SAM" id="Phobius"/>
    </source>
</evidence>
<comment type="caution">
    <text evidence="15">The sequence shown here is derived from an EMBL/GenBank/DDBJ whole genome shotgun (WGS) entry which is preliminary data.</text>
</comment>
<dbReference type="GO" id="GO:0006814">
    <property type="term" value="P:sodium ion transport"/>
    <property type="evidence" value="ECO:0007669"/>
    <property type="project" value="UniProtKB-KW"/>
</dbReference>
<keyword evidence="6" id="KW-0769">Symport</keyword>
<proteinExistence type="inferred from homology"/>
<feature type="transmembrane region" description="Helical" evidence="14">
    <location>
        <begin position="124"/>
        <end position="145"/>
    </location>
</feature>
<evidence type="ECO:0000256" key="1">
    <source>
        <dbReference type="ARBA" id="ARBA00004651"/>
    </source>
</evidence>
<feature type="transmembrane region" description="Helical" evidence="14">
    <location>
        <begin position="212"/>
        <end position="234"/>
    </location>
</feature>
<dbReference type="InterPro" id="IPR038377">
    <property type="entry name" value="Na/Glc_symporter_sf"/>
</dbReference>
<evidence type="ECO:0000256" key="11">
    <source>
        <dbReference type="ARBA" id="ARBA00023201"/>
    </source>
</evidence>
<keyword evidence="10 14" id="KW-0472">Membrane</keyword>
<feature type="transmembrane region" description="Helical" evidence="14">
    <location>
        <begin position="254"/>
        <end position="282"/>
    </location>
</feature>
<dbReference type="GO" id="GO:0005886">
    <property type="term" value="C:plasma membrane"/>
    <property type="evidence" value="ECO:0007669"/>
    <property type="project" value="UniProtKB-SubCell"/>
</dbReference>
<dbReference type="STRING" id="1312852.EG19_00420"/>
<feature type="transmembrane region" description="Helical" evidence="14">
    <location>
        <begin position="76"/>
        <end position="99"/>
    </location>
</feature>
<evidence type="ECO:0000256" key="13">
    <source>
        <dbReference type="RuleBase" id="RU362091"/>
    </source>
</evidence>
<evidence type="ECO:0000256" key="4">
    <source>
        <dbReference type="ARBA" id="ARBA00022475"/>
    </source>
</evidence>
<comment type="subcellular location">
    <subcellularLocation>
        <location evidence="1">Cell membrane</location>
        <topology evidence="1">Multi-pass membrane protein</topology>
    </subcellularLocation>
</comment>
<evidence type="ECO:0000256" key="8">
    <source>
        <dbReference type="ARBA" id="ARBA00023053"/>
    </source>
</evidence>
<dbReference type="PANTHER" id="PTHR48086">
    <property type="entry name" value="SODIUM/PROLINE SYMPORTER-RELATED"/>
    <property type="match status" value="1"/>
</dbReference>
<feature type="transmembrane region" description="Helical" evidence="14">
    <location>
        <begin position="435"/>
        <end position="455"/>
    </location>
</feature>
<gene>
    <name evidence="15" type="ORF">EG19_00420</name>
</gene>
<keyword evidence="9" id="KW-0406">Ion transport</keyword>
<feature type="transmembrane region" description="Helical" evidence="14">
    <location>
        <begin position="6"/>
        <end position="27"/>
    </location>
</feature>
<feature type="transmembrane region" description="Helical" evidence="14">
    <location>
        <begin position="345"/>
        <end position="364"/>
    </location>
</feature>
<dbReference type="Pfam" id="PF00474">
    <property type="entry name" value="SSF"/>
    <property type="match status" value="1"/>
</dbReference>
<keyword evidence="3" id="KW-0813">Transport</keyword>
<dbReference type="EMBL" id="JMFG01000010">
    <property type="protein sequence ID" value="KDA54234.1"/>
    <property type="molecule type" value="Genomic_DNA"/>
</dbReference>
<evidence type="ECO:0000256" key="12">
    <source>
        <dbReference type="ARBA" id="ARBA00033708"/>
    </source>
</evidence>
<keyword evidence="7 14" id="KW-1133">Transmembrane helix</keyword>
<organism evidence="15 16">
    <name type="scientific">Thermoanaerobaculum aquaticum</name>
    <dbReference type="NCBI Taxonomy" id="1312852"/>
    <lineage>
        <taxon>Bacteria</taxon>
        <taxon>Pseudomonadati</taxon>
        <taxon>Acidobacteriota</taxon>
        <taxon>Thermoanaerobaculia</taxon>
        <taxon>Thermoanaerobaculales</taxon>
        <taxon>Thermoanaerobaculaceae</taxon>
        <taxon>Thermoanaerobaculum</taxon>
    </lineage>
</organism>
<dbReference type="InterPro" id="IPR050277">
    <property type="entry name" value="Sodium:Solute_Symporter"/>
</dbReference>
<dbReference type="GO" id="GO:0015293">
    <property type="term" value="F:symporter activity"/>
    <property type="evidence" value="ECO:0007669"/>
    <property type="project" value="UniProtKB-KW"/>
</dbReference>
<keyword evidence="5 14" id="KW-0812">Transmembrane</keyword>
<evidence type="ECO:0000256" key="3">
    <source>
        <dbReference type="ARBA" id="ARBA00022448"/>
    </source>
</evidence>
<evidence type="ECO:0000256" key="10">
    <source>
        <dbReference type="ARBA" id="ARBA00023136"/>
    </source>
</evidence>
<evidence type="ECO:0000256" key="5">
    <source>
        <dbReference type="ARBA" id="ARBA00022692"/>
    </source>
</evidence>
<feature type="transmembrane region" description="Helical" evidence="14">
    <location>
        <begin position="48"/>
        <end position="70"/>
    </location>
</feature>